<keyword evidence="3" id="KW-1185">Reference proteome</keyword>
<gene>
    <name evidence="2" type="ORF">HGRIS_013302</name>
</gene>
<evidence type="ECO:0000256" key="1">
    <source>
        <dbReference type="SAM" id="MobiDB-lite"/>
    </source>
</evidence>
<comment type="caution">
    <text evidence="2">The sequence shown here is derived from an EMBL/GenBank/DDBJ whole genome shotgun (WGS) entry which is preliminary data.</text>
</comment>
<protein>
    <submittedName>
        <fullName evidence="2">Uncharacterized protein</fullName>
    </submittedName>
</protein>
<organism evidence="2 3">
    <name type="scientific">Hohenbuehelia grisea</name>
    <dbReference type="NCBI Taxonomy" id="104357"/>
    <lineage>
        <taxon>Eukaryota</taxon>
        <taxon>Fungi</taxon>
        <taxon>Dikarya</taxon>
        <taxon>Basidiomycota</taxon>
        <taxon>Agaricomycotina</taxon>
        <taxon>Agaricomycetes</taxon>
        <taxon>Agaricomycetidae</taxon>
        <taxon>Agaricales</taxon>
        <taxon>Pleurotineae</taxon>
        <taxon>Pleurotaceae</taxon>
        <taxon>Hohenbuehelia</taxon>
    </lineage>
</organism>
<evidence type="ECO:0000313" key="2">
    <source>
        <dbReference type="EMBL" id="KAL0947178.1"/>
    </source>
</evidence>
<dbReference type="Proteomes" id="UP001556367">
    <property type="component" value="Unassembled WGS sequence"/>
</dbReference>
<dbReference type="EMBL" id="JASNQZ010000015">
    <property type="protein sequence ID" value="KAL0947178.1"/>
    <property type="molecule type" value="Genomic_DNA"/>
</dbReference>
<feature type="region of interest" description="Disordered" evidence="1">
    <location>
        <begin position="87"/>
        <end position="112"/>
    </location>
</feature>
<sequence>MSSTENSHNVTLQMVINIMHLEGPVAIHLPGQWPSPSGMPGSGTTFYGPDPNEAAVTQPGFVVSAGPSHAPGPNVSTLFENARTPISTESSVVDDGPLPSNGATETAETSAIQQACGWRGRVVSVGP</sequence>
<accession>A0ABR3IV83</accession>
<name>A0ABR3IV83_9AGAR</name>
<proteinExistence type="predicted"/>
<feature type="compositionally biased region" description="Polar residues" evidence="1">
    <location>
        <begin position="101"/>
        <end position="112"/>
    </location>
</feature>
<evidence type="ECO:0000313" key="3">
    <source>
        <dbReference type="Proteomes" id="UP001556367"/>
    </source>
</evidence>
<reference evidence="3" key="1">
    <citation type="submission" date="2024-06" db="EMBL/GenBank/DDBJ databases">
        <title>Multi-omics analyses provide insights into the biosynthesis of the anticancer antibiotic pleurotin in Hohenbuehelia grisea.</title>
        <authorList>
            <person name="Weaver J.A."/>
            <person name="Alberti F."/>
        </authorList>
    </citation>
    <scope>NUCLEOTIDE SEQUENCE [LARGE SCALE GENOMIC DNA]</scope>
    <source>
        <strain evidence="3">T-177</strain>
    </source>
</reference>
<feature type="region of interest" description="Disordered" evidence="1">
    <location>
        <begin position="32"/>
        <end position="53"/>
    </location>
</feature>